<dbReference type="PROSITE" id="PS00059">
    <property type="entry name" value="ADH_ZINC"/>
    <property type="match status" value="1"/>
</dbReference>
<reference evidence="6" key="1">
    <citation type="submission" date="2020-11" db="EMBL/GenBank/DDBJ databases">
        <title>Sequencing the genomes of 1000 actinobacteria strains.</title>
        <authorList>
            <person name="Klenk H.-P."/>
        </authorList>
    </citation>
    <scope>NUCLEOTIDE SEQUENCE</scope>
    <source>
        <strain evidence="6">DSM 43175</strain>
    </source>
</reference>
<dbReference type="InterPro" id="IPR050129">
    <property type="entry name" value="Zn_alcohol_dh"/>
</dbReference>
<dbReference type="GO" id="GO:0008270">
    <property type="term" value="F:zinc ion binding"/>
    <property type="evidence" value="ECO:0007669"/>
    <property type="project" value="InterPro"/>
</dbReference>
<keyword evidence="3" id="KW-0862">Zinc</keyword>
<accession>A0A931GSP2</accession>
<sequence>MTFITGRIAEITGPRTFTVREHRFDPPRPGEVLVQVDRVGICASDLHDWRTGPAGGKPLRLGHEPVGTVHTVGAGVTGLRPGQVVTGRLVPSFASHVTADPADIVVVPEGVDPALAFGEPLGCVVEGYRRARPAVGARTAVIGLGFMGLVMARLLAQSPVCEVWGIDPRDDARDAAAAVGATRLFHPDDPGLEPSSADLVVEASGTQAGLDLATVLAAEHGALSILGYHRGPARAIDLTTWNWKALDVVNAHVRDGRVLADATRAALRLMACGRLDLAPLLTHEYPLDRIDEAYQALDAKPHGFVKATVTL</sequence>
<dbReference type="Pfam" id="PF08240">
    <property type="entry name" value="ADH_N"/>
    <property type="match status" value="1"/>
</dbReference>
<dbReference type="AlphaFoldDB" id="A0A931GSP2"/>
<evidence type="ECO:0000256" key="1">
    <source>
        <dbReference type="ARBA" id="ARBA00001947"/>
    </source>
</evidence>
<dbReference type="InterPro" id="IPR011032">
    <property type="entry name" value="GroES-like_sf"/>
</dbReference>
<dbReference type="InterPro" id="IPR013154">
    <property type="entry name" value="ADH-like_N"/>
</dbReference>
<dbReference type="GO" id="GO:0016491">
    <property type="term" value="F:oxidoreductase activity"/>
    <property type="evidence" value="ECO:0007669"/>
    <property type="project" value="UniProtKB-KW"/>
</dbReference>
<proteinExistence type="predicted"/>
<keyword evidence="7" id="KW-1185">Reference proteome</keyword>
<evidence type="ECO:0000256" key="3">
    <source>
        <dbReference type="ARBA" id="ARBA00022833"/>
    </source>
</evidence>
<organism evidence="6 7">
    <name type="scientific">Actinomadura viridis</name>
    <dbReference type="NCBI Taxonomy" id="58110"/>
    <lineage>
        <taxon>Bacteria</taxon>
        <taxon>Bacillati</taxon>
        <taxon>Actinomycetota</taxon>
        <taxon>Actinomycetes</taxon>
        <taxon>Streptosporangiales</taxon>
        <taxon>Thermomonosporaceae</taxon>
        <taxon>Actinomadura</taxon>
    </lineage>
</organism>
<feature type="domain" description="Alcohol dehydrogenase-like N-terminal" evidence="5">
    <location>
        <begin position="29"/>
        <end position="86"/>
    </location>
</feature>
<comment type="caution">
    <text evidence="6">The sequence shown here is derived from an EMBL/GenBank/DDBJ whole genome shotgun (WGS) entry which is preliminary data.</text>
</comment>
<evidence type="ECO:0000256" key="4">
    <source>
        <dbReference type="ARBA" id="ARBA00023002"/>
    </source>
</evidence>
<keyword evidence="4" id="KW-0560">Oxidoreductase</keyword>
<dbReference type="RefSeq" id="WP_197013423.1">
    <property type="nucleotide sequence ID" value="NZ_BAABES010000001.1"/>
</dbReference>
<gene>
    <name evidence="6" type="ORF">IW256_005167</name>
</gene>
<evidence type="ECO:0000313" key="6">
    <source>
        <dbReference type="EMBL" id="MBG6091054.1"/>
    </source>
</evidence>
<comment type="cofactor">
    <cofactor evidence="1">
        <name>Zn(2+)</name>
        <dbReference type="ChEBI" id="CHEBI:29105"/>
    </cofactor>
</comment>
<dbReference type="Gene3D" id="3.40.50.720">
    <property type="entry name" value="NAD(P)-binding Rossmann-like Domain"/>
    <property type="match status" value="1"/>
</dbReference>
<evidence type="ECO:0000259" key="5">
    <source>
        <dbReference type="Pfam" id="PF08240"/>
    </source>
</evidence>
<protein>
    <submittedName>
        <fullName evidence="6">Threonine dehydrogenase-like Zn-dependent dehydrogenase</fullName>
    </submittedName>
</protein>
<dbReference type="SUPFAM" id="SSF50129">
    <property type="entry name" value="GroES-like"/>
    <property type="match status" value="1"/>
</dbReference>
<dbReference type="InterPro" id="IPR036291">
    <property type="entry name" value="NAD(P)-bd_dom_sf"/>
</dbReference>
<evidence type="ECO:0000256" key="2">
    <source>
        <dbReference type="ARBA" id="ARBA00022723"/>
    </source>
</evidence>
<dbReference type="Proteomes" id="UP000614047">
    <property type="component" value="Unassembled WGS sequence"/>
</dbReference>
<dbReference type="Gene3D" id="3.90.180.10">
    <property type="entry name" value="Medium-chain alcohol dehydrogenases, catalytic domain"/>
    <property type="match status" value="2"/>
</dbReference>
<dbReference type="InterPro" id="IPR002328">
    <property type="entry name" value="ADH_Zn_CS"/>
</dbReference>
<dbReference type="PANTHER" id="PTHR43401">
    <property type="entry name" value="L-THREONINE 3-DEHYDROGENASE"/>
    <property type="match status" value="1"/>
</dbReference>
<name>A0A931GSP2_9ACTN</name>
<dbReference type="PANTHER" id="PTHR43401:SF2">
    <property type="entry name" value="L-THREONINE 3-DEHYDROGENASE"/>
    <property type="match status" value="1"/>
</dbReference>
<dbReference type="SUPFAM" id="SSF51735">
    <property type="entry name" value="NAD(P)-binding Rossmann-fold domains"/>
    <property type="match status" value="1"/>
</dbReference>
<dbReference type="EMBL" id="JADOUA010000001">
    <property type="protein sequence ID" value="MBG6091054.1"/>
    <property type="molecule type" value="Genomic_DNA"/>
</dbReference>
<keyword evidence="2" id="KW-0479">Metal-binding</keyword>
<evidence type="ECO:0000313" key="7">
    <source>
        <dbReference type="Proteomes" id="UP000614047"/>
    </source>
</evidence>